<feature type="domain" description="ParB-like N-terminal" evidence="6">
    <location>
        <begin position="4"/>
        <end position="93"/>
    </location>
</feature>
<dbReference type="CDD" id="cd16401">
    <property type="entry name" value="ParB_N_like_MT"/>
    <property type="match status" value="1"/>
</dbReference>
<evidence type="ECO:0000256" key="5">
    <source>
        <dbReference type="SAM" id="MobiDB-lite"/>
    </source>
</evidence>
<dbReference type="EC" id="2.1.1.-" evidence="4"/>
<dbReference type="InterPro" id="IPR002941">
    <property type="entry name" value="DNA_methylase_N4/N6"/>
</dbReference>
<dbReference type="AlphaFoldDB" id="A0A098B3K2"/>
<accession>A0A098B3K2</accession>
<dbReference type="SUPFAM" id="SSF53335">
    <property type="entry name" value="S-adenosyl-L-methionine-dependent methyltransferases"/>
    <property type="match status" value="1"/>
</dbReference>
<reference evidence="7" key="1">
    <citation type="submission" date="2014-07" db="EMBL/GenBank/DDBJ databases">
        <authorList>
            <person name="Hornung V.Bastian."/>
        </authorList>
    </citation>
    <scope>NUCLEOTIDE SEQUENCE</scope>
    <source>
        <strain evidence="7">PCE-S</strain>
    </source>
</reference>
<dbReference type="PIRSF" id="PIRSF036758">
    <property type="entry name" value="Aden_M_ParB"/>
    <property type="match status" value="1"/>
</dbReference>
<dbReference type="GO" id="GO:0032259">
    <property type="term" value="P:methylation"/>
    <property type="evidence" value="ECO:0007669"/>
    <property type="project" value="UniProtKB-KW"/>
</dbReference>
<evidence type="ECO:0000313" key="7">
    <source>
        <dbReference type="EMBL" id="CDX03443.1"/>
    </source>
</evidence>
<gene>
    <name evidence="7" type="ORF">DPCES_3557</name>
</gene>
<dbReference type="InterPro" id="IPR036086">
    <property type="entry name" value="ParB/Sulfiredoxin_sf"/>
</dbReference>
<keyword evidence="1 7" id="KW-0489">Methyltransferase</keyword>
<dbReference type="SUPFAM" id="SSF110849">
    <property type="entry name" value="ParB/Sulfiredoxin"/>
    <property type="match status" value="1"/>
</dbReference>
<evidence type="ECO:0000256" key="2">
    <source>
        <dbReference type="ARBA" id="ARBA00022679"/>
    </source>
</evidence>
<dbReference type="Pfam" id="PF02195">
    <property type="entry name" value="ParB_N"/>
    <property type="match status" value="1"/>
</dbReference>
<proteinExistence type="inferred from homology"/>
<sequence>MEIQKIPLGKLNPAKYNPRKDLKPGDPEYEKLKKSMETFGYVEPIIWNKRSGHVVSGHQRLKILQHQGETEIECVVVDLDETQEKALNITLNKVSGDWDLPKLADLISELDDGIFDVGITGFDAAEIEDLFSQVHDKEVEEDKFDLSAALEKAAFVKRGDIWTVGRHRLMCGDALSAEDVAKLTDGRKVNLVVTDLPYGVSYVGGTGLTIKNDNLKGEEFYNFILASFKNMAENMAAGSSIYVFHADTEGLNFRKAFIDAGFHLSGVCIWKKNSLVLGRSPYNWMHEPVLFGFKKGAAHKWYAGRSETTVWEYDKPKRNENHPTEKPLGLLAYPIKNSSQVNGLVLDTFLGSGSTMLACEQTDRICYGMDLDTKYASVALRRYVEFIGSDEGVFVERDGAKIPYADLVKEVEKPVK</sequence>
<evidence type="ECO:0000256" key="4">
    <source>
        <dbReference type="RuleBase" id="RU362026"/>
    </source>
</evidence>
<keyword evidence="3" id="KW-0680">Restriction system</keyword>
<evidence type="ECO:0000259" key="6">
    <source>
        <dbReference type="SMART" id="SM00470"/>
    </source>
</evidence>
<dbReference type="PRINTS" id="PR00508">
    <property type="entry name" value="S21N4MTFRASE"/>
</dbReference>
<dbReference type="GO" id="GO:0009307">
    <property type="term" value="P:DNA restriction-modification system"/>
    <property type="evidence" value="ECO:0007669"/>
    <property type="project" value="UniProtKB-KW"/>
</dbReference>
<feature type="compositionally biased region" description="Basic and acidic residues" evidence="5">
    <location>
        <begin position="18"/>
        <end position="28"/>
    </location>
</feature>
<dbReference type="REBASE" id="120906">
    <property type="entry name" value="M1.DhaPCSSORF3557P"/>
</dbReference>
<name>A0A098B3K2_DESHA</name>
<feature type="region of interest" description="Disordered" evidence="5">
    <location>
        <begin position="1"/>
        <end position="28"/>
    </location>
</feature>
<keyword evidence="2 7" id="KW-0808">Transferase</keyword>
<evidence type="ECO:0000256" key="3">
    <source>
        <dbReference type="ARBA" id="ARBA00022747"/>
    </source>
</evidence>
<dbReference type="PATRIC" id="fig|49338.4.peg.3820"/>
<protein>
    <recommendedName>
        <fullName evidence="4">Methyltransferase</fullName>
        <ecNumber evidence="4">2.1.1.-</ecNumber>
    </recommendedName>
</protein>
<dbReference type="Pfam" id="PF01555">
    <property type="entry name" value="N6_N4_Mtase"/>
    <property type="match status" value="1"/>
</dbReference>
<dbReference type="InterPro" id="IPR001091">
    <property type="entry name" value="RM_Methyltransferase"/>
</dbReference>
<comment type="similarity">
    <text evidence="4">Belongs to the N(4)/N(6)-methyltransferase family.</text>
</comment>
<dbReference type="InterPro" id="IPR029063">
    <property type="entry name" value="SAM-dependent_MTases_sf"/>
</dbReference>
<dbReference type="Gene3D" id="3.90.1530.10">
    <property type="entry name" value="Conserved hypothetical protein from pyrococcus furiosus pfu- 392566-001, ParB domain"/>
    <property type="match status" value="1"/>
</dbReference>
<dbReference type="EMBL" id="LK996017">
    <property type="protein sequence ID" value="CDX03443.1"/>
    <property type="molecule type" value="Genomic_DNA"/>
</dbReference>
<dbReference type="InterPro" id="IPR003115">
    <property type="entry name" value="ParB_N"/>
</dbReference>
<dbReference type="GO" id="GO:0008170">
    <property type="term" value="F:N-methyltransferase activity"/>
    <property type="evidence" value="ECO:0007669"/>
    <property type="project" value="InterPro"/>
</dbReference>
<dbReference type="Gene3D" id="3.40.50.150">
    <property type="entry name" value="Vaccinia Virus protein VP39"/>
    <property type="match status" value="1"/>
</dbReference>
<dbReference type="GO" id="GO:0003677">
    <property type="term" value="F:DNA binding"/>
    <property type="evidence" value="ECO:0007669"/>
    <property type="project" value="InterPro"/>
</dbReference>
<dbReference type="InterPro" id="IPR015840">
    <property type="entry name" value="DNA_MeTrfase_ParB"/>
</dbReference>
<dbReference type="SMART" id="SM00470">
    <property type="entry name" value="ParB"/>
    <property type="match status" value="1"/>
</dbReference>
<organism evidence="7">
    <name type="scientific">Desulfitobacterium hafniense</name>
    <name type="common">Desulfitobacterium frappieri</name>
    <dbReference type="NCBI Taxonomy" id="49338"/>
    <lineage>
        <taxon>Bacteria</taxon>
        <taxon>Bacillati</taxon>
        <taxon>Bacillota</taxon>
        <taxon>Clostridia</taxon>
        <taxon>Eubacteriales</taxon>
        <taxon>Desulfitobacteriaceae</taxon>
        <taxon>Desulfitobacterium</taxon>
    </lineage>
</organism>
<dbReference type="RefSeq" id="WP_208926028.1">
    <property type="nucleotide sequence ID" value="NZ_LK996017.1"/>
</dbReference>
<evidence type="ECO:0000256" key="1">
    <source>
        <dbReference type="ARBA" id="ARBA00022603"/>
    </source>
</evidence>